<proteinExistence type="predicted"/>
<dbReference type="AlphaFoldDB" id="A0A645AQH3"/>
<protein>
    <submittedName>
        <fullName evidence="1">Uncharacterized protein</fullName>
    </submittedName>
</protein>
<accession>A0A645AQH3</accession>
<dbReference type="EMBL" id="VSSQ01014174">
    <property type="protein sequence ID" value="MPM53103.1"/>
    <property type="molecule type" value="Genomic_DNA"/>
</dbReference>
<organism evidence="1">
    <name type="scientific">bioreactor metagenome</name>
    <dbReference type="NCBI Taxonomy" id="1076179"/>
    <lineage>
        <taxon>unclassified sequences</taxon>
        <taxon>metagenomes</taxon>
        <taxon>ecological metagenomes</taxon>
    </lineage>
</organism>
<comment type="caution">
    <text evidence="1">The sequence shown here is derived from an EMBL/GenBank/DDBJ whole genome shotgun (WGS) entry which is preliminary data.</text>
</comment>
<gene>
    <name evidence="1" type="ORF">SDC9_99867</name>
</gene>
<name>A0A645AQH3_9ZZZZ</name>
<evidence type="ECO:0000313" key="1">
    <source>
        <dbReference type="EMBL" id="MPM53103.1"/>
    </source>
</evidence>
<reference evidence="1" key="1">
    <citation type="submission" date="2019-08" db="EMBL/GenBank/DDBJ databases">
        <authorList>
            <person name="Kucharzyk K."/>
            <person name="Murdoch R.W."/>
            <person name="Higgins S."/>
            <person name="Loffler F."/>
        </authorList>
    </citation>
    <scope>NUCLEOTIDE SEQUENCE</scope>
</reference>
<sequence length="343" mass="39806">MAEFFRENFTFVFGVDFRHERFVAVLFVDHFRKRDQRTQRDPISILDDFQVVVTGRDADDVGHTGCRPARGTHPEDIMITPLDIQLVAIHESVDNFIRERASVVDVPDNMQVVDDQALDDMRDGSDQFCRAVQRDDGLDDLFVVILFVRHDCVFEKQLLDDMGVVGRDRLSDFRARVFRNGERAKFRDAQQGQGIKLIDFLFGFQAVHDHVDFVFRVVDNRRKLVHLAGAQSSLKNLPDLFFDVSGSVPEYMLQGIVFPMQVADEVLGCFRQVHDGFQVDDFGYCFCCCRIFFCQQSEILVFRYHYNYTPTFFISLRTEPRKTNIAYRIIFIFGDKMITSIIA</sequence>